<evidence type="ECO:0000313" key="2">
    <source>
        <dbReference type="Proteomes" id="UP001230649"/>
    </source>
</evidence>
<keyword evidence="2" id="KW-1185">Reference proteome</keyword>
<name>A0ACC2WWM3_9TREE</name>
<dbReference type="EMBL" id="JASBWS010000004">
    <property type="protein sequence ID" value="KAJ9116168.1"/>
    <property type="molecule type" value="Genomic_DNA"/>
</dbReference>
<organism evidence="1 2">
    <name type="scientific">Naganishia adeliensis</name>
    <dbReference type="NCBI Taxonomy" id="92952"/>
    <lineage>
        <taxon>Eukaryota</taxon>
        <taxon>Fungi</taxon>
        <taxon>Dikarya</taxon>
        <taxon>Basidiomycota</taxon>
        <taxon>Agaricomycotina</taxon>
        <taxon>Tremellomycetes</taxon>
        <taxon>Filobasidiales</taxon>
        <taxon>Filobasidiaceae</taxon>
        <taxon>Naganishia</taxon>
    </lineage>
</organism>
<sequence>MFLGAWASYTNQIMQLPDFRDASPVVDQLPEINRLIFAHVTPSEVFDHAGLSGFFFNNSFPQARWEFNDEWNARAESLKLYRFDLITIADRKSGHMGGGFGKPMDRAFELPVPKRWVSDLKDRLLRNYKGPVSLEDPSHAHSKPVITYLSRQTAAHRHLREDVHDALVVGLKEFEKEGIAEVNIEEFTDADPKDEQVAKLSRTTIFVSLHGNGLTNLIWMTPDAYGRSTAYEIQQKGMFMDDYAVLSEALGMEHRILGGRSEDRE</sequence>
<reference evidence="1" key="1">
    <citation type="submission" date="2023-04" db="EMBL/GenBank/DDBJ databases">
        <title>Draft Genome sequencing of Naganishia species isolated from polar environments using Oxford Nanopore Technology.</title>
        <authorList>
            <person name="Leo P."/>
            <person name="Venkateswaran K."/>
        </authorList>
    </citation>
    <scope>NUCLEOTIDE SEQUENCE</scope>
    <source>
        <strain evidence="1">MNA-CCFEE 5262</strain>
    </source>
</reference>
<comment type="caution">
    <text evidence="1">The sequence shown here is derived from an EMBL/GenBank/DDBJ whole genome shotgun (WGS) entry which is preliminary data.</text>
</comment>
<accession>A0ACC2WWM3</accession>
<gene>
    <name evidence="1" type="ORF">QFC20_000848</name>
</gene>
<evidence type="ECO:0000313" key="1">
    <source>
        <dbReference type="EMBL" id="KAJ9116168.1"/>
    </source>
</evidence>
<proteinExistence type="predicted"/>
<dbReference type="Proteomes" id="UP001230649">
    <property type="component" value="Unassembled WGS sequence"/>
</dbReference>
<protein>
    <submittedName>
        <fullName evidence="1">Uncharacterized protein</fullName>
    </submittedName>
</protein>